<evidence type="ECO:0000256" key="1">
    <source>
        <dbReference type="ARBA" id="ARBA00004201"/>
    </source>
</evidence>
<evidence type="ECO:0000313" key="4">
    <source>
        <dbReference type="EMBL" id="CAJ0606659.1"/>
    </source>
</evidence>
<dbReference type="InterPro" id="IPR039900">
    <property type="entry name" value="Pat1-like"/>
</dbReference>
<dbReference type="GO" id="GO:0000290">
    <property type="term" value="P:deadenylation-dependent decapping of nuclear-transcribed mRNA"/>
    <property type="evidence" value="ECO:0007669"/>
    <property type="project" value="InterPro"/>
</dbReference>
<dbReference type="PANTHER" id="PTHR21551:SF0">
    <property type="entry name" value="PROTEIN ASSOCIATED WITH TOPO II RELATED-1, ISOFORM A"/>
    <property type="match status" value="1"/>
</dbReference>
<dbReference type="EMBL" id="CATQJL010000316">
    <property type="protein sequence ID" value="CAJ0606659.1"/>
    <property type="molecule type" value="Genomic_DNA"/>
</dbReference>
<dbReference type="AlphaFoldDB" id="A0AA36HAK4"/>
<feature type="region of interest" description="Disordered" evidence="3">
    <location>
        <begin position="445"/>
        <end position="479"/>
    </location>
</feature>
<comment type="caution">
    <text evidence="4">The sequence shown here is derived from an EMBL/GenBank/DDBJ whole genome shotgun (WGS) entry which is preliminary data.</text>
</comment>
<reference evidence="4" key="1">
    <citation type="submission" date="2023-07" db="EMBL/GenBank/DDBJ databases">
        <authorList>
            <consortium name="CYATHOMIX"/>
        </authorList>
    </citation>
    <scope>NUCLEOTIDE SEQUENCE</scope>
    <source>
        <strain evidence="4">N/A</strain>
    </source>
</reference>
<keyword evidence="5" id="KW-1185">Reference proteome</keyword>
<dbReference type="GO" id="GO:0033962">
    <property type="term" value="P:P-body assembly"/>
    <property type="evidence" value="ECO:0007669"/>
    <property type="project" value="TreeGrafter"/>
</dbReference>
<keyword evidence="2" id="KW-0963">Cytoplasm</keyword>
<dbReference type="GO" id="GO:0000932">
    <property type="term" value="C:P-body"/>
    <property type="evidence" value="ECO:0007669"/>
    <property type="project" value="UniProtKB-SubCell"/>
</dbReference>
<organism evidence="4 5">
    <name type="scientific">Cylicocyclus nassatus</name>
    <name type="common">Nematode worm</name>
    <dbReference type="NCBI Taxonomy" id="53992"/>
    <lineage>
        <taxon>Eukaryota</taxon>
        <taxon>Metazoa</taxon>
        <taxon>Ecdysozoa</taxon>
        <taxon>Nematoda</taxon>
        <taxon>Chromadorea</taxon>
        <taxon>Rhabditida</taxon>
        <taxon>Rhabditina</taxon>
        <taxon>Rhabditomorpha</taxon>
        <taxon>Strongyloidea</taxon>
        <taxon>Strongylidae</taxon>
        <taxon>Cylicocyclus</taxon>
    </lineage>
</organism>
<gene>
    <name evidence="4" type="ORF">CYNAS_LOCUS18642</name>
</gene>
<accession>A0AA36HAK4</accession>
<evidence type="ECO:0000313" key="5">
    <source>
        <dbReference type="Proteomes" id="UP001176961"/>
    </source>
</evidence>
<name>A0AA36HAK4_CYLNA</name>
<protein>
    <submittedName>
        <fullName evidence="4">Uncharacterized protein</fullName>
    </submittedName>
</protein>
<comment type="subcellular location">
    <subcellularLocation>
        <location evidence="1">Cytoplasm</location>
        <location evidence="1">P-body</location>
    </subcellularLocation>
</comment>
<dbReference type="PANTHER" id="PTHR21551">
    <property type="entry name" value="TOPOISOMERASE II-ASSOCIATED PROTEIN PAT1"/>
    <property type="match status" value="1"/>
</dbReference>
<proteinExistence type="predicted"/>
<dbReference type="GO" id="GO:0003723">
    <property type="term" value="F:RNA binding"/>
    <property type="evidence" value="ECO:0007669"/>
    <property type="project" value="TreeGrafter"/>
</dbReference>
<sequence>MVSSSAMDLGRPDRSLCDDYMFGCIPDEGDDENACVAEEIDAINDETFGDDMQDSINSELEDYAAQTACLRLDDAPWDAPGCSKAPAPDASNVPLPDFDIFGNSFTSFGTESMAKLDSLWSQQSNNLYDIWGEQKVATTSAGANTILAQPLKNEMTSIQVSKPPNVYSMADEVSRNFSMSNSSVPFPHSHPASLPPMPRASTLEDLERQHLRNAPLVNTCTVNNVKSAAVNAADLERRFIEEASVTPAMVRNHMQPCVVPQGYPPMPSPQSQAPARVATNILPNFGNVPPPMALPPFLPPMNPMMLPLVPIWLEHLAGRTPCLPPGCPPVPPLLRMVFDTVKDPVIVMEMLRAAPLAAPVPPPFPFPTQSYDRRTPWQRKAPGMPSGRTIEDLAFDQFAGYMSCKEREWLVKIQILQCQGTGVPYDDDYYYTMWREKQIALGWKPKQVNTPRDSAPDRSKDHEQRRRRINGSRYDSTSQPKEVVPLNVKFKGALGLPSKSSTNNPRHLISVEHNVENTEDDAIQRAGKQRKLRTLLLRLESALTLLIECQDRRVKMRSLGQNNDALLAEISDRVDTVFRELIAEDLVKILQLGKGRSVVARTIGVGCPKDVIRIVMALFSVMSLCPKKCLDDINSDLIFPLFNGLMTLSREQLMTLTSTLFISTIQENLLSKNIFCRDALVTLLFACAKRKAVSQTIVRWLCGPPEEINFVDGWSSPLSRWRELLPQVSDADVQMLADWLLLLCSDTHFNSLAKLLANFLIACK</sequence>
<feature type="compositionally biased region" description="Basic and acidic residues" evidence="3">
    <location>
        <begin position="454"/>
        <end position="464"/>
    </location>
</feature>
<evidence type="ECO:0000256" key="3">
    <source>
        <dbReference type="SAM" id="MobiDB-lite"/>
    </source>
</evidence>
<evidence type="ECO:0000256" key="2">
    <source>
        <dbReference type="ARBA" id="ARBA00022490"/>
    </source>
</evidence>
<dbReference type="Proteomes" id="UP001176961">
    <property type="component" value="Unassembled WGS sequence"/>
</dbReference>